<feature type="domain" description="AB hydrolase-1" evidence="1">
    <location>
        <begin position="38"/>
        <end position="186"/>
    </location>
</feature>
<dbReference type="InterPro" id="IPR029058">
    <property type="entry name" value="AB_hydrolase_fold"/>
</dbReference>
<proteinExistence type="predicted"/>
<dbReference type="PRINTS" id="PR00111">
    <property type="entry name" value="ABHYDROLASE"/>
</dbReference>
<dbReference type="PANTHER" id="PTHR43798:SF33">
    <property type="entry name" value="HYDROLASE, PUTATIVE (AFU_ORTHOLOGUE AFUA_2G14860)-RELATED"/>
    <property type="match status" value="1"/>
</dbReference>
<dbReference type="EMBL" id="UINC01001149">
    <property type="protein sequence ID" value="SUZ72272.1"/>
    <property type="molecule type" value="Genomic_DNA"/>
</dbReference>
<dbReference type="SUPFAM" id="SSF53474">
    <property type="entry name" value="alpha/beta-Hydrolases"/>
    <property type="match status" value="1"/>
</dbReference>
<dbReference type="GO" id="GO:0016020">
    <property type="term" value="C:membrane"/>
    <property type="evidence" value="ECO:0007669"/>
    <property type="project" value="TreeGrafter"/>
</dbReference>
<protein>
    <recommendedName>
        <fullName evidence="1">AB hydrolase-1 domain-containing protein</fullName>
    </recommendedName>
</protein>
<dbReference type="InterPro" id="IPR000073">
    <property type="entry name" value="AB_hydrolase_1"/>
</dbReference>
<evidence type="ECO:0000313" key="2">
    <source>
        <dbReference type="EMBL" id="SUZ72272.1"/>
    </source>
</evidence>
<organism evidence="2">
    <name type="scientific">marine metagenome</name>
    <dbReference type="NCBI Taxonomy" id="408172"/>
    <lineage>
        <taxon>unclassified sequences</taxon>
        <taxon>metagenomes</taxon>
        <taxon>ecological metagenomes</taxon>
    </lineage>
</organism>
<dbReference type="AlphaFoldDB" id="A0A381PYX8"/>
<accession>A0A381PYX8</accession>
<dbReference type="PANTHER" id="PTHR43798">
    <property type="entry name" value="MONOACYLGLYCEROL LIPASE"/>
    <property type="match status" value="1"/>
</dbReference>
<reference evidence="2" key="1">
    <citation type="submission" date="2018-05" db="EMBL/GenBank/DDBJ databases">
        <authorList>
            <person name="Lanie J.A."/>
            <person name="Ng W.-L."/>
            <person name="Kazmierczak K.M."/>
            <person name="Andrzejewski T.M."/>
            <person name="Davidsen T.M."/>
            <person name="Wayne K.J."/>
            <person name="Tettelin H."/>
            <person name="Glass J.I."/>
            <person name="Rusch D."/>
            <person name="Podicherti R."/>
            <person name="Tsui H.-C.T."/>
            <person name="Winkler M.E."/>
        </authorList>
    </citation>
    <scope>NUCLEOTIDE SEQUENCE</scope>
</reference>
<gene>
    <name evidence="2" type="ORF">METZ01_LOCUS25126</name>
</gene>
<dbReference type="Gene3D" id="3.40.50.1820">
    <property type="entry name" value="alpha/beta hydrolase"/>
    <property type="match status" value="1"/>
</dbReference>
<dbReference type="InterPro" id="IPR050266">
    <property type="entry name" value="AB_hydrolase_sf"/>
</dbReference>
<dbReference type="Pfam" id="PF00561">
    <property type="entry name" value="Abhydrolase_1"/>
    <property type="match status" value="1"/>
</dbReference>
<evidence type="ECO:0000259" key="1">
    <source>
        <dbReference type="Pfam" id="PF00561"/>
    </source>
</evidence>
<sequence length="297" mass="33208">MGGSDLVDDRAAGSPPEELWADIGDLKVRYLDWGGEGKPLLALHGLASSAHWYDIVAPLLRDRYHIYAPDQRGHGQTTSAPSGYDWKTLSDDLVGLLDHIGLDQVAVMGHSWGGNVATNFAANCPDRVGRLIMIDGGFLDGRLFPGATWEAFSHRVRPRDVTGNRDEFLERLRNQLGVIWNPEIERIVQTMVYEDEDGQIQDILRPENHAQTIRAMWDEPASITMPRIECPTLIVPAGPTPERAGTEFAETRRRMVDAAEKNLKHGRIHWIPETIHDIGYHKPQELAQAIDDFLAEG</sequence>
<name>A0A381PYX8_9ZZZZ</name>